<evidence type="ECO:0000256" key="9">
    <source>
        <dbReference type="ARBA" id="ARBA00022729"/>
    </source>
</evidence>
<feature type="region of interest" description="Disordered" evidence="13">
    <location>
        <begin position="42"/>
        <end position="76"/>
    </location>
</feature>
<evidence type="ECO:0000256" key="13">
    <source>
        <dbReference type="SAM" id="MobiDB-lite"/>
    </source>
</evidence>
<evidence type="ECO:0000256" key="7">
    <source>
        <dbReference type="ARBA" id="ARBA00022674"/>
    </source>
</evidence>
<evidence type="ECO:0000256" key="2">
    <source>
        <dbReference type="ARBA" id="ARBA00004613"/>
    </source>
</evidence>
<dbReference type="AlphaFoldDB" id="A0AAV6FLA5"/>
<keyword evidence="9 14" id="KW-0732">Signal</keyword>
<dbReference type="SMART" id="SM00041">
    <property type="entry name" value="CT"/>
    <property type="match status" value="1"/>
</dbReference>
<feature type="disulfide bond" evidence="12">
    <location>
        <begin position="99"/>
        <end position="148"/>
    </location>
</feature>
<keyword evidence="17" id="KW-1185">Reference proteome</keyword>
<evidence type="ECO:0000256" key="12">
    <source>
        <dbReference type="PROSITE-ProRule" id="PRU00039"/>
    </source>
</evidence>
<feature type="region of interest" description="Disordered" evidence="13">
    <location>
        <begin position="175"/>
        <end position="217"/>
    </location>
</feature>
<feature type="domain" description="CTCK" evidence="15">
    <location>
        <begin position="85"/>
        <end position="171"/>
    </location>
</feature>
<evidence type="ECO:0000259" key="15">
    <source>
        <dbReference type="PROSITE" id="PS01225"/>
    </source>
</evidence>
<keyword evidence="7" id="KW-0358">Heparin-binding</keyword>
<proteinExistence type="inferred from homology"/>
<evidence type="ECO:0000256" key="14">
    <source>
        <dbReference type="SAM" id="SignalP"/>
    </source>
</evidence>
<feature type="compositionally biased region" description="Polar residues" evidence="13">
    <location>
        <begin position="197"/>
        <end position="217"/>
    </location>
</feature>
<comment type="subcellular location">
    <subcellularLocation>
        <location evidence="2">Secreted</location>
    </subcellularLocation>
</comment>
<dbReference type="GO" id="GO:0036122">
    <property type="term" value="F:BMP binding"/>
    <property type="evidence" value="ECO:0007669"/>
    <property type="project" value="TreeGrafter"/>
</dbReference>
<reference evidence="16" key="1">
    <citation type="submission" date="2020-10" db="EMBL/GenBank/DDBJ databases">
        <title>Chromosome-scale genome assembly of the Allis shad, Alosa alosa.</title>
        <authorList>
            <person name="Margot Z."/>
            <person name="Christophe K."/>
            <person name="Cabau C."/>
            <person name="Louis A."/>
            <person name="Berthelot C."/>
            <person name="Parey E."/>
            <person name="Roest Crollius H."/>
            <person name="Montfort J."/>
            <person name="Robinson-Rechavi M."/>
            <person name="Bucao C."/>
            <person name="Bouchez O."/>
            <person name="Gislard M."/>
            <person name="Lluch J."/>
            <person name="Milhes M."/>
            <person name="Lampietro C."/>
            <person name="Lopez Roques C."/>
            <person name="Donnadieu C."/>
            <person name="Braasch I."/>
            <person name="Desvignes T."/>
            <person name="Postlethwait J."/>
            <person name="Bobe J."/>
            <person name="Guiguen Y."/>
        </authorList>
    </citation>
    <scope>NUCLEOTIDE SEQUENCE</scope>
    <source>
        <strain evidence="16">M-15738</strain>
        <tissue evidence="16">Blood</tissue>
    </source>
</reference>
<keyword evidence="10 12" id="KW-1015">Disulfide bond</keyword>
<evidence type="ECO:0000256" key="11">
    <source>
        <dbReference type="ARBA" id="ARBA00023180"/>
    </source>
</evidence>
<evidence type="ECO:0000256" key="8">
    <source>
        <dbReference type="ARBA" id="ARBA00022687"/>
    </source>
</evidence>
<feature type="compositionally biased region" description="Basic residues" evidence="13">
    <location>
        <begin position="187"/>
        <end position="196"/>
    </location>
</feature>
<feature type="disulfide bond" evidence="12">
    <location>
        <begin position="110"/>
        <end position="164"/>
    </location>
</feature>
<evidence type="ECO:0000256" key="5">
    <source>
        <dbReference type="ARBA" id="ARBA00018019"/>
    </source>
</evidence>
<evidence type="ECO:0000313" key="17">
    <source>
        <dbReference type="Proteomes" id="UP000823561"/>
    </source>
</evidence>
<protein>
    <recommendedName>
        <fullName evidence="5">Sclerostin</fullName>
    </recommendedName>
</protein>
<evidence type="ECO:0000256" key="1">
    <source>
        <dbReference type="ARBA" id="ARBA00002193"/>
    </source>
</evidence>
<evidence type="ECO:0000313" key="16">
    <source>
        <dbReference type="EMBL" id="KAG5262576.1"/>
    </source>
</evidence>
<gene>
    <name evidence="16" type="ORF">AALO_G00276580</name>
</gene>
<accession>A0AAV6FLA5</accession>
<comment type="similarity">
    <text evidence="3">Belongs to the sclerostin family.</text>
</comment>
<dbReference type="PROSITE" id="PS01225">
    <property type="entry name" value="CTCK_2"/>
    <property type="match status" value="1"/>
</dbReference>
<feature type="signal peptide" evidence="14">
    <location>
        <begin position="1"/>
        <end position="24"/>
    </location>
</feature>
<dbReference type="Proteomes" id="UP000823561">
    <property type="component" value="Chromosome 22"/>
</dbReference>
<dbReference type="EMBL" id="JADWDJ010000022">
    <property type="protein sequence ID" value="KAG5262576.1"/>
    <property type="molecule type" value="Genomic_DNA"/>
</dbReference>
<dbReference type="PANTHER" id="PTHR14903">
    <property type="entry name" value="SCLEROSTIN-RELATED"/>
    <property type="match status" value="1"/>
</dbReference>
<feature type="chain" id="PRO_5043876672" description="Sclerostin" evidence="14">
    <location>
        <begin position="25"/>
        <end position="217"/>
    </location>
</feature>
<dbReference type="Pfam" id="PF05463">
    <property type="entry name" value="Sclerostin"/>
    <property type="match status" value="1"/>
</dbReference>
<dbReference type="InterPro" id="IPR006207">
    <property type="entry name" value="Cys_knot_C"/>
</dbReference>
<comment type="caution">
    <text evidence="12">Lacks conserved residue(s) required for the propagation of feature annotation.</text>
</comment>
<dbReference type="InterPro" id="IPR029034">
    <property type="entry name" value="Cystine-knot_cytokine"/>
</dbReference>
<feature type="compositionally biased region" description="Polar residues" evidence="13">
    <location>
        <begin position="51"/>
        <end position="75"/>
    </location>
</feature>
<comment type="function">
    <text evidence="1">Negative regulator of bone growth that acts through inhibition of Wnt signaling and bone formation.</text>
</comment>
<evidence type="ECO:0000256" key="4">
    <source>
        <dbReference type="ARBA" id="ARBA00011121"/>
    </source>
</evidence>
<dbReference type="GO" id="GO:0008201">
    <property type="term" value="F:heparin binding"/>
    <property type="evidence" value="ECO:0007669"/>
    <property type="project" value="UniProtKB-KW"/>
</dbReference>
<evidence type="ECO:0000256" key="6">
    <source>
        <dbReference type="ARBA" id="ARBA00022525"/>
    </source>
</evidence>
<dbReference type="GO" id="GO:0016055">
    <property type="term" value="P:Wnt signaling pathway"/>
    <property type="evidence" value="ECO:0007669"/>
    <property type="project" value="UniProtKB-KW"/>
</dbReference>
<evidence type="ECO:0000256" key="10">
    <source>
        <dbReference type="ARBA" id="ARBA00023157"/>
    </source>
</evidence>
<dbReference type="PANTHER" id="PTHR14903:SF4">
    <property type="entry name" value="SCLEROSTIN"/>
    <property type="match status" value="1"/>
</dbReference>
<feature type="disulfide bond" evidence="12">
    <location>
        <begin position="114"/>
        <end position="166"/>
    </location>
</feature>
<sequence length="217" mass="24189">MQVSLAMGYSGAVLLLLLQGCCTAAREWGALKNDATERIPEYTDETPPVERQTQTVNNNTMNRPKNSGRISSANPPTFAASEMTCNELRSTRFITDGLCRSAKAVRELVCSGQCRPPNSIGGKWWRSSASDYRCVPAHARTQRVQLHCPNGQTRTYKIRAVTSCKCKRYTRNHNQTDAKEPASAVPKTRRNKKQHTRQNQGRSRSKTPTPALSSNSY</sequence>
<comment type="caution">
    <text evidence="16">The sequence shown here is derived from an EMBL/GenBank/DDBJ whole genome shotgun (WGS) entry which is preliminary data.</text>
</comment>
<dbReference type="InterPro" id="IPR008835">
    <property type="entry name" value="Sclerostin/SOSTDC1"/>
</dbReference>
<name>A0AAV6FLA5_9TELE</name>
<evidence type="ECO:0000256" key="3">
    <source>
        <dbReference type="ARBA" id="ARBA00007850"/>
    </source>
</evidence>
<dbReference type="GO" id="GO:0005615">
    <property type="term" value="C:extracellular space"/>
    <property type="evidence" value="ECO:0007669"/>
    <property type="project" value="InterPro"/>
</dbReference>
<dbReference type="GO" id="GO:0030514">
    <property type="term" value="P:negative regulation of BMP signaling pathway"/>
    <property type="evidence" value="ECO:0007669"/>
    <property type="project" value="TreeGrafter"/>
</dbReference>
<comment type="subunit">
    <text evidence="4">Interacts with LRP4 (via the extracellular domain); the interaction facilitates the inhibition of Wnt signaling. Interacts with LRP5 (via the first two YWTD-EGF repeat domains); the interaction inhibits Wnt-mediated signaling. Interacts with LRP6.</text>
</comment>
<dbReference type="SUPFAM" id="SSF57501">
    <property type="entry name" value="Cystine-knot cytokines"/>
    <property type="match status" value="1"/>
</dbReference>
<keyword evidence="6" id="KW-0964">Secreted</keyword>
<organism evidence="16 17">
    <name type="scientific">Alosa alosa</name>
    <name type="common">allis shad</name>
    <dbReference type="NCBI Taxonomy" id="278164"/>
    <lineage>
        <taxon>Eukaryota</taxon>
        <taxon>Metazoa</taxon>
        <taxon>Chordata</taxon>
        <taxon>Craniata</taxon>
        <taxon>Vertebrata</taxon>
        <taxon>Euteleostomi</taxon>
        <taxon>Actinopterygii</taxon>
        <taxon>Neopterygii</taxon>
        <taxon>Teleostei</taxon>
        <taxon>Clupei</taxon>
        <taxon>Clupeiformes</taxon>
        <taxon>Clupeoidei</taxon>
        <taxon>Clupeidae</taxon>
        <taxon>Alosa</taxon>
    </lineage>
</organism>
<dbReference type="Gene3D" id="2.10.90.10">
    <property type="entry name" value="Cystine-knot cytokines"/>
    <property type="match status" value="1"/>
</dbReference>
<dbReference type="GO" id="GO:0001503">
    <property type="term" value="P:ossification"/>
    <property type="evidence" value="ECO:0007669"/>
    <property type="project" value="TreeGrafter"/>
</dbReference>
<keyword evidence="11" id="KW-0325">Glycoprotein</keyword>
<dbReference type="GO" id="GO:0030178">
    <property type="term" value="P:negative regulation of Wnt signaling pathway"/>
    <property type="evidence" value="ECO:0007669"/>
    <property type="project" value="TreeGrafter"/>
</dbReference>
<keyword evidence="8" id="KW-0879">Wnt signaling pathway</keyword>